<protein>
    <recommendedName>
        <fullName evidence="3">Lipoprotein</fullName>
    </recommendedName>
</protein>
<reference evidence="2" key="1">
    <citation type="journal article" date="2019" name="Int. J. Syst. Evol. Microbiol.">
        <title>The Global Catalogue of Microorganisms (GCM) 10K type strain sequencing project: providing services to taxonomists for standard genome sequencing and annotation.</title>
        <authorList>
            <consortium name="The Broad Institute Genomics Platform"/>
            <consortium name="The Broad Institute Genome Sequencing Center for Infectious Disease"/>
            <person name="Wu L."/>
            <person name="Ma J."/>
        </authorList>
    </citation>
    <scope>NUCLEOTIDE SEQUENCE [LARGE SCALE GENOMIC DNA]</scope>
    <source>
        <strain evidence="2">KCTC 42255</strain>
    </source>
</reference>
<keyword evidence="2" id="KW-1185">Reference proteome</keyword>
<dbReference type="RefSeq" id="WP_379042939.1">
    <property type="nucleotide sequence ID" value="NZ_JBHULZ010000005.1"/>
</dbReference>
<sequence length="143" mass="16224">MGTKLNPLILFLLLISCKTEKVTNDTVGSTEKEYVIAFKKSVLMGCLNEITNNEFGKSLYNEYNDIGLYTEVAIISHGNVDYASSLGSKYYEKLEPVNYPDVTGKKQGYSKCINYAFYNEEIDSIAKAKYRKLKNANMGYEYD</sequence>
<proteinExistence type="predicted"/>
<name>A0ABW5S9U9_9FLAO</name>
<evidence type="ECO:0000313" key="2">
    <source>
        <dbReference type="Proteomes" id="UP001597357"/>
    </source>
</evidence>
<dbReference type="EMBL" id="JBHULZ010000005">
    <property type="protein sequence ID" value="MFD2696581.1"/>
    <property type="molecule type" value="Genomic_DNA"/>
</dbReference>
<dbReference type="PROSITE" id="PS51257">
    <property type="entry name" value="PROKAR_LIPOPROTEIN"/>
    <property type="match status" value="1"/>
</dbReference>
<dbReference type="Proteomes" id="UP001597357">
    <property type="component" value="Unassembled WGS sequence"/>
</dbReference>
<organism evidence="1 2">
    <name type="scientific">Mesonia sediminis</name>
    <dbReference type="NCBI Taxonomy" id="1703946"/>
    <lineage>
        <taxon>Bacteria</taxon>
        <taxon>Pseudomonadati</taxon>
        <taxon>Bacteroidota</taxon>
        <taxon>Flavobacteriia</taxon>
        <taxon>Flavobacteriales</taxon>
        <taxon>Flavobacteriaceae</taxon>
        <taxon>Mesonia</taxon>
    </lineage>
</organism>
<gene>
    <name evidence="1" type="ORF">ACFSQ0_01100</name>
</gene>
<evidence type="ECO:0008006" key="3">
    <source>
        <dbReference type="Google" id="ProtNLM"/>
    </source>
</evidence>
<comment type="caution">
    <text evidence="1">The sequence shown here is derived from an EMBL/GenBank/DDBJ whole genome shotgun (WGS) entry which is preliminary data.</text>
</comment>
<accession>A0ABW5S9U9</accession>
<evidence type="ECO:0000313" key="1">
    <source>
        <dbReference type="EMBL" id="MFD2696581.1"/>
    </source>
</evidence>